<evidence type="ECO:0000256" key="2">
    <source>
        <dbReference type="ARBA" id="ARBA00022771"/>
    </source>
</evidence>
<dbReference type="PANTHER" id="PTHR23012">
    <property type="entry name" value="RING/FYVE/PHD ZINC FINGER DOMAIN-CONTAINING"/>
    <property type="match status" value="1"/>
</dbReference>
<gene>
    <name evidence="7" type="ORF">HannXRQ_Chr01g0013891</name>
    <name evidence="6" type="ORF">HanXRQr2_Chr09g0382081</name>
</gene>
<sequence>MSILVISPNAHLHLFKTLPILSLPTSFSLFNPPPFHTPHFPSPPHFCNTRTACFPNISLEQMTASSCFNPTNSTGMISQVVQMLQTNSKNEADSQTKIAGEEEGCSKTVTRECRICQEEDDEHELESPCACNGTLKFAHRKCIQKWCNKKGDITCEICNQIYSPDYALPPARTNPDVMTIDIRHAWGPQIDLRDAHFLAFASENQFLEPDYEDYGVGSNNSIAYLRFMALILMLILLIRQALLVTRDLGMLPESSKFFNFQVSVLQLVGLLLPCYVVGRSWIMILRQRRRQVG</sequence>
<keyword evidence="2" id="KW-0863">Zinc-finger</keyword>
<reference evidence="6 8" key="1">
    <citation type="journal article" date="2017" name="Nature">
        <title>The sunflower genome provides insights into oil metabolism, flowering and Asterid evolution.</title>
        <authorList>
            <person name="Badouin H."/>
            <person name="Gouzy J."/>
            <person name="Grassa C.J."/>
            <person name="Murat F."/>
            <person name="Staton S.E."/>
            <person name="Cottret L."/>
            <person name="Lelandais-Briere C."/>
            <person name="Owens G.L."/>
            <person name="Carrere S."/>
            <person name="Mayjonade B."/>
            <person name="Legrand L."/>
            <person name="Gill N."/>
            <person name="Kane N.C."/>
            <person name="Bowers J.E."/>
            <person name="Hubner S."/>
            <person name="Bellec A."/>
            <person name="Berard A."/>
            <person name="Berges H."/>
            <person name="Blanchet N."/>
            <person name="Boniface M.C."/>
            <person name="Brunel D."/>
            <person name="Catrice O."/>
            <person name="Chaidir N."/>
            <person name="Claudel C."/>
            <person name="Donnadieu C."/>
            <person name="Faraut T."/>
            <person name="Fievet G."/>
            <person name="Helmstetter N."/>
            <person name="King M."/>
            <person name="Knapp S.J."/>
            <person name="Lai Z."/>
            <person name="Le Paslier M.C."/>
            <person name="Lippi Y."/>
            <person name="Lorenzon L."/>
            <person name="Mandel J.R."/>
            <person name="Marage G."/>
            <person name="Marchand G."/>
            <person name="Marquand E."/>
            <person name="Bret-Mestries E."/>
            <person name="Morien E."/>
            <person name="Nambeesan S."/>
            <person name="Nguyen T."/>
            <person name="Pegot-Espagnet P."/>
            <person name="Pouilly N."/>
            <person name="Raftis F."/>
            <person name="Sallet E."/>
            <person name="Schiex T."/>
            <person name="Thomas J."/>
            <person name="Vandecasteele C."/>
            <person name="Vares D."/>
            <person name="Vear F."/>
            <person name="Vautrin S."/>
            <person name="Crespi M."/>
            <person name="Mangin B."/>
            <person name="Burke J.M."/>
            <person name="Salse J."/>
            <person name="Munos S."/>
            <person name="Vincourt P."/>
            <person name="Rieseberg L.H."/>
            <person name="Langlade N.B."/>
        </authorList>
    </citation>
    <scope>NUCLEOTIDE SEQUENCE [LARGE SCALE GENOMIC DNA]</scope>
    <source>
        <strain evidence="8">cv. SF193</strain>
        <tissue evidence="6">Leaves</tissue>
    </source>
</reference>
<dbReference type="InterPro" id="IPR022143">
    <property type="entry name" value="DUF3675"/>
</dbReference>
<evidence type="ECO:0000256" key="4">
    <source>
        <dbReference type="SAM" id="Phobius"/>
    </source>
</evidence>
<dbReference type="Pfam" id="PF12906">
    <property type="entry name" value="RINGv"/>
    <property type="match status" value="1"/>
</dbReference>
<feature type="transmembrane region" description="Helical" evidence="4">
    <location>
        <begin position="262"/>
        <end position="282"/>
    </location>
</feature>
<dbReference type="AlphaFoldDB" id="A0A251VPI0"/>
<reference evidence="6" key="3">
    <citation type="submission" date="2020-06" db="EMBL/GenBank/DDBJ databases">
        <title>Helianthus annuus Genome sequencing and assembly Release 2.</title>
        <authorList>
            <person name="Gouzy J."/>
            <person name="Langlade N."/>
            <person name="Munos S."/>
        </authorList>
    </citation>
    <scope>NUCLEOTIDE SEQUENCE</scope>
    <source>
        <tissue evidence="6">Leaves</tissue>
    </source>
</reference>
<name>A0A251VPI0_HELAN</name>
<dbReference type="PANTHER" id="PTHR23012:SF176">
    <property type="entry name" value="OS01G0894600 PROTEIN"/>
    <property type="match status" value="1"/>
</dbReference>
<dbReference type="PROSITE" id="PS51292">
    <property type="entry name" value="ZF_RING_CH"/>
    <property type="match status" value="1"/>
</dbReference>
<keyword evidence="3" id="KW-0862">Zinc</keyword>
<evidence type="ECO:0000313" key="6">
    <source>
        <dbReference type="EMBL" id="KAF5790345.1"/>
    </source>
</evidence>
<proteinExistence type="predicted"/>
<dbReference type="EMBL" id="CM007890">
    <property type="protein sequence ID" value="OTG36986.1"/>
    <property type="molecule type" value="Genomic_DNA"/>
</dbReference>
<dbReference type="SUPFAM" id="SSF57850">
    <property type="entry name" value="RING/U-box"/>
    <property type="match status" value="1"/>
</dbReference>
<dbReference type="InterPro" id="IPR033275">
    <property type="entry name" value="MARCH-like"/>
</dbReference>
<dbReference type="Pfam" id="PF12428">
    <property type="entry name" value="DUF3675"/>
    <property type="match status" value="1"/>
</dbReference>
<dbReference type="GO" id="GO:0008270">
    <property type="term" value="F:zinc ion binding"/>
    <property type="evidence" value="ECO:0007669"/>
    <property type="project" value="UniProtKB-KW"/>
</dbReference>
<keyword evidence="4" id="KW-0812">Transmembrane</keyword>
<dbReference type="Gene3D" id="3.30.40.10">
    <property type="entry name" value="Zinc/RING finger domain, C3HC4 (zinc finger)"/>
    <property type="match status" value="1"/>
</dbReference>
<dbReference type="CDD" id="cd16495">
    <property type="entry name" value="RING_CH-C4HC3_MARCH"/>
    <property type="match status" value="1"/>
</dbReference>
<dbReference type="GO" id="GO:0016020">
    <property type="term" value="C:membrane"/>
    <property type="evidence" value="ECO:0000318"/>
    <property type="project" value="GO_Central"/>
</dbReference>
<keyword evidence="4" id="KW-0472">Membrane</keyword>
<dbReference type="GO" id="GO:0016567">
    <property type="term" value="P:protein ubiquitination"/>
    <property type="evidence" value="ECO:0000318"/>
    <property type="project" value="GO_Central"/>
</dbReference>
<dbReference type="InterPro" id="IPR013083">
    <property type="entry name" value="Znf_RING/FYVE/PHD"/>
</dbReference>
<dbReference type="InterPro" id="IPR011016">
    <property type="entry name" value="Znf_RING-CH"/>
</dbReference>
<feature type="transmembrane region" description="Helical" evidence="4">
    <location>
        <begin position="223"/>
        <end position="242"/>
    </location>
</feature>
<organism evidence="7 8">
    <name type="scientific">Helianthus annuus</name>
    <name type="common">Common sunflower</name>
    <dbReference type="NCBI Taxonomy" id="4232"/>
    <lineage>
        <taxon>Eukaryota</taxon>
        <taxon>Viridiplantae</taxon>
        <taxon>Streptophyta</taxon>
        <taxon>Embryophyta</taxon>
        <taxon>Tracheophyta</taxon>
        <taxon>Spermatophyta</taxon>
        <taxon>Magnoliopsida</taxon>
        <taxon>eudicotyledons</taxon>
        <taxon>Gunneridae</taxon>
        <taxon>Pentapetalae</taxon>
        <taxon>asterids</taxon>
        <taxon>campanulids</taxon>
        <taxon>Asterales</taxon>
        <taxon>Asteraceae</taxon>
        <taxon>Asteroideae</taxon>
        <taxon>Heliantheae alliance</taxon>
        <taxon>Heliantheae</taxon>
        <taxon>Helianthus</taxon>
    </lineage>
</organism>
<dbReference type="Gramene" id="mRNA:HanXRQr2_Chr09g0382081">
    <property type="protein sequence ID" value="mRNA:HanXRQr2_Chr09g0382081"/>
    <property type="gene ID" value="HanXRQr2_Chr09g0382081"/>
</dbReference>
<protein>
    <submittedName>
        <fullName evidence="6">E3 ubiquitin-protein ligase MARCH</fullName>
    </submittedName>
    <submittedName>
        <fullName evidence="7">Putative zinc finger, RING-CH-type, Zinc finger, RING/FYVE/PHD-type</fullName>
    </submittedName>
</protein>
<evidence type="ECO:0000313" key="8">
    <source>
        <dbReference type="Proteomes" id="UP000215914"/>
    </source>
</evidence>
<dbReference type="Proteomes" id="UP000215914">
    <property type="component" value="Chromosome 1"/>
</dbReference>
<keyword evidence="1" id="KW-0479">Metal-binding</keyword>
<evidence type="ECO:0000313" key="7">
    <source>
        <dbReference type="EMBL" id="OTG36986.1"/>
    </source>
</evidence>
<evidence type="ECO:0000259" key="5">
    <source>
        <dbReference type="PROSITE" id="PS51292"/>
    </source>
</evidence>
<feature type="domain" description="RING-CH-type" evidence="5">
    <location>
        <begin position="105"/>
        <end position="165"/>
    </location>
</feature>
<evidence type="ECO:0000256" key="1">
    <source>
        <dbReference type="ARBA" id="ARBA00022723"/>
    </source>
</evidence>
<dbReference type="SMART" id="SM00744">
    <property type="entry name" value="RINGv"/>
    <property type="match status" value="1"/>
</dbReference>
<keyword evidence="8" id="KW-1185">Reference proteome</keyword>
<dbReference type="GO" id="GO:0004842">
    <property type="term" value="F:ubiquitin-protein transferase activity"/>
    <property type="evidence" value="ECO:0000318"/>
    <property type="project" value="GO_Central"/>
</dbReference>
<keyword evidence="4" id="KW-1133">Transmembrane helix</keyword>
<accession>A0A251VPI0</accession>
<reference evidence="7" key="2">
    <citation type="submission" date="2017-02" db="EMBL/GenBank/DDBJ databases">
        <title>Sunflower complete genome.</title>
        <authorList>
            <person name="Langlade N."/>
            <person name="Munos S."/>
        </authorList>
    </citation>
    <scope>NUCLEOTIDE SEQUENCE [LARGE SCALE GENOMIC DNA]</scope>
    <source>
        <tissue evidence="7">Leaves</tissue>
    </source>
</reference>
<dbReference type="InParanoid" id="A0A251VPI0"/>
<dbReference type="STRING" id="4232.A0A251VPI0"/>
<evidence type="ECO:0000256" key="3">
    <source>
        <dbReference type="ARBA" id="ARBA00022833"/>
    </source>
</evidence>
<dbReference type="EMBL" id="MNCJ02000324">
    <property type="protein sequence ID" value="KAF5790345.1"/>
    <property type="molecule type" value="Genomic_DNA"/>
</dbReference>